<dbReference type="InterPro" id="IPR017694">
    <property type="entry name" value="Phosphonate_tfrase_rpt"/>
</dbReference>
<evidence type="ECO:0000256" key="1">
    <source>
        <dbReference type="ARBA" id="ARBA00007274"/>
    </source>
</evidence>
<dbReference type="NCBIfam" id="TIGR03308">
    <property type="entry name" value="phn_thr-fam"/>
    <property type="match status" value="1"/>
</dbReference>
<protein>
    <submittedName>
        <fullName evidence="2">Chloramphenicol acetyltransferase</fullName>
    </submittedName>
</protein>
<sequence>MALPKLSPTPRIDPTASVSASRLGCYTEVGPRTSLIEVELGDYSYVVNDADIAYSHIGRFVSIAAHTRINPGNHPMDRASQSHFSYRASAYFEGESDEADFFAWRRRHDVHIGHDVWIGHGAIVLAGRRIGSGAVVGAGAVVTRDVEAYTIVAGNPARPIRRRFEDAIADRLQALAWWDWSHEALRMALPDFRNLRIETFLDKYETLAVEGLIGPS</sequence>
<dbReference type="CDD" id="cd03349">
    <property type="entry name" value="LbH_XAT"/>
    <property type="match status" value="1"/>
</dbReference>
<name>A0ABV6ZD28_9HYPH</name>
<dbReference type="InterPro" id="IPR050179">
    <property type="entry name" value="Trans_hexapeptide_repeat"/>
</dbReference>
<dbReference type="SUPFAM" id="SSF51161">
    <property type="entry name" value="Trimeric LpxA-like enzymes"/>
    <property type="match status" value="1"/>
</dbReference>
<dbReference type="PANTHER" id="PTHR43300">
    <property type="entry name" value="ACETYLTRANSFERASE"/>
    <property type="match status" value="1"/>
</dbReference>
<gene>
    <name evidence="2" type="ORF">ACETRX_10780</name>
</gene>
<dbReference type="Proteomes" id="UP001595190">
    <property type="component" value="Unassembled WGS sequence"/>
</dbReference>
<organism evidence="2 3">
    <name type="scientific">Labrys neptuniae</name>
    <dbReference type="NCBI Taxonomy" id="376174"/>
    <lineage>
        <taxon>Bacteria</taxon>
        <taxon>Pseudomonadati</taxon>
        <taxon>Pseudomonadota</taxon>
        <taxon>Alphaproteobacteria</taxon>
        <taxon>Hyphomicrobiales</taxon>
        <taxon>Xanthobacteraceae</taxon>
        <taxon>Labrys</taxon>
    </lineage>
</organism>
<dbReference type="Gene3D" id="2.160.10.10">
    <property type="entry name" value="Hexapeptide repeat proteins"/>
    <property type="match status" value="1"/>
</dbReference>
<comment type="caution">
    <text evidence="2">The sequence shown here is derived from an EMBL/GenBank/DDBJ whole genome shotgun (WGS) entry which is preliminary data.</text>
</comment>
<dbReference type="InterPro" id="IPR001451">
    <property type="entry name" value="Hexapep"/>
</dbReference>
<proteinExistence type="inferred from homology"/>
<dbReference type="RefSeq" id="WP_394310696.1">
    <property type="nucleotide sequence ID" value="NZ_JBHGPK010000003.1"/>
</dbReference>
<accession>A0ABV6ZD28</accession>
<evidence type="ECO:0000313" key="2">
    <source>
        <dbReference type="EMBL" id="MFC2250098.1"/>
    </source>
</evidence>
<dbReference type="InterPro" id="IPR011004">
    <property type="entry name" value="Trimer_LpxA-like_sf"/>
</dbReference>
<reference evidence="2 3" key="1">
    <citation type="submission" date="2024-09" db="EMBL/GenBank/DDBJ databases">
        <title>Description of Labrys sedimenti sp. nov., isolated from a diclofenac-degrading enrichment culture, and genome-based reclassification of Labrys portucalensis as a later heterotypic synonym of Labrys neptuniae.</title>
        <authorList>
            <person name="Tancsics A."/>
            <person name="Csepanyi A."/>
        </authorList>
    </citation>
    <scope>NUCLEOTIDE SEQUENCE [LARGE SCALE GENOMIC DNA]</scope>
    <source>
        <strain evidence="2 3">LMG 23412</strain>
    </source>
</reference>
<dbReference type="Pfam" id="PF00132">
    <property type="entry name" value="Hexapep"/>
    <property type="match status" value="1"/>
</dbReference>
<dbReference type="PANTHER" id="PTHR43300:SF11">
    <property type="entry name" value="ACETYLTRANSFERASE RV3034C-RELATED"/>
    <property type="match status" value="1"/>
</dbReference>
<comment type="similarity">
    <text evidence="1">Belongs to the transferase hexapeptide repeat family.</text>
</comment>
<dbReference type="EMBL" id="JBHGPK010000003">
    <property type="protein sequence ID" value="MFC2250098.1"/>
    <property type="molecule type" value="Genomic_DNA"/>
</dbReference>
<evidence type="ECO:0000313" key="3">
    <source>
        <dbReference type="Proteomes" id="UP001595190"/>
    </source>
</evidence>